<evidence type="ECO:0000256" key="1">
    <source>
        <dbReference type="SAM" id="MobiDB-lite"/>
    </source>
</evidence>
<organism evidence="2 3">
    <name type="scientific">Mesorhabditis spiculigera</name>
    <dbReference type="NCBI Taxonomy" id="96644"/>
    <lineage>
        <taxon>Eukaryota</taxon>
        <taxon>Metazoa</taxon>
        <taxon>Ecdysozoa</taxon>
        <taxon>Nematoda</taxon>
        <taxon>Chromadorea</taxon>
        <taxon>Rhabditida</taxon>
        <taxon>Rhabditina</taxon>
        <taxon>Rhabditomorpha</taxon>
        <taxon>Rhabditoidea</taxon>
        <taxon>Rhabditidae</taxon>
        <taxon>Mesorhabditinae</taxon>
        <taxon>Mesorhabditis</taxon>
    </lineage>
</organism>
<dbReference type="AlphaFoldDB" id="A0AA36G455"/>
<evidence type="ECO:0000313" key="2">
    <source>
        <dbReference type="EMBL" id="CAJ0575189.1"/>
    </source>
</evidence>
<feature type="non-terminal residue" evidence="2">
    <location>
        <position position="1"/>
    </location>
</feature>
<dbReference type="EMBL" id="CATQJA010002636">
    <property type="protein sequence ID" value="CAJ0575189.1"/>
    <property type="molecule type" value="Genomic_DNA"/>
</dbReference>
<keyword evidence="3" id="KW-1185">Reference proteome</keyword>
<protein>
    <submittedName>
        <fullName evidence="2">Uncharacterized protein</fullName>
    </submittedName>
</protein>
<comment type="caution">
    <text evidence="2">The sequence shown here is derived from an EMBL/GenBank/DDBJ whole genome shotgun (WGS) entry which is preliminary data.</text>
</comment>
<feature type="compositionally biased region" description="Polar residues" evidence="1">
    <location>
        <begin position="24"/>
        <end position="57"/>
    </location>
</feature>
<gene>
    <name evidence="2" type="ORF">MSPICULIGERA_LOCUS13504</name>
</gene>
<proteinExistence type="predicted"/>
<sequence length="95" mass="11031">MDQRERTSRASGPQTFEIIRQYVNNDTDSDSQGSKELSVHSDNNNTNRRSSEVATQSENDDEYLMPQHFQERPDLDSKMKWSLRFIFDAIETSGL</sequence>
<dbReference type="Proteomes" id="UP001177023">
    <property type="component" value="Unassembled WGS sequence"/>
</dbReference>
<name>A0AA36G455_9BILA</name>
<feature type="region of interest" description="Disordered" evidence="1">
    <location>
        <begin position="24"/>
        <end position="71"/>
    </location>
</feature>
<accession>A0AA36G455</accession>
<evidence type="ECO:0000313" key="3">
    <source>
        <dbReference type="Proteomes" id="UP001177023"/>
    </source>
</evidence>
<reference evidence="2" key="1">
    <citation type="submission" date="2023-06" db="EMBL/GenBank/DDBJ databases">
        <authorList>
            <person name="Delattre M."/>
        </authorList>
    </citation>
    <scope>NUCLEOTIDE SEQUENCE</scope>
    <source>
        <strain evidence="2">AF72</strain>
    </source>
</reference>